<protein>
    <submittedName>
        <fullName evidence="1">Uncharacterized protein</fullName>
    </submittedName>
</protein>
<comment type="caution">
    <text evidence="1">The sequence shown here is derived from an EMBL/GenBank/DDBJ whole genome shotgun (WGS) entry which is preliminary data.</text>
</comment>
<evidence type="ECO:0000313" key="1">
    <source>
        <dbReference type="EMBL" id="KAK6773073.1"/>
    </source>
</evidence>
<dbReference type="EMBL" id="JBANQN010000012">
    <property type="protein sequence ID" value="KAK6773073.1"/>
    <property type="molecule type" value="Genomic_DNA"/>
</dbReference>
<proteinExistence type="predicted"/>
<gene>
    <name evidence="1" type="ORF">RDI58_028311</name>
</gene>
<name>A0AAN8SQ20_SOLBU</name>
<evidence type="ECO:0000313" key="2">
    <source>
        <dbReference type="Proteomes" id="UP001371456"/>
    </source>
</evidence>
<reference evidence="1 2" key="1">
    <citation type="submission" date="2024-02" db="EMBL/GenBank/DDBJ databases">
        <title>de novo genome assembly of Solanum bulbocastanum strain 11H21.</title>
        <authorList>
            <person name="Hosaka A.J."/>
        </authorList>
    </citation>
    <scope>NUCLEOTIDE SEQUENCE [LARGE SCALE GENOMIC DNA]</scope>
    <source>
        <tissue evidence="1">Young leaves</tissue>
    </source>
</reference>
<keyword evidence="2" id="KW-1185">Reference proteome</keyword>
<organism evidence="1 2">
    <name type="scientific">Solanum bulbocastanum</name>
    <name type="common">Wild potato</name>
    <dbReference type="NCBI Taxonomy" id="147425"/>
    <lineage>
        <taxon>Eukaryota</taxon>
        <taxon>Viridiplantae</taxon>
        <taxon>Streptophyta</taxon>
        <taxon>Embryophyta</taxon>
        <taxon>Tracheophyta</taxon>
        <taxon>Spermatophyta</taxon>
        <taxon>Magnoliopsida</taxon>
        <taxon>eudicotyledons</taxon>
        <taxon>Gunneridae</taxon>
        <taxon>Pentapetalae</taxon>
        <taxon>asterids</taxon>
        <taxon>lamiids</taxon>
        <taxon>Solanales</taxon>
        <taxon>Solanaceae</taxon>
        <taxon>Solanoideae</taxon>
        <taxon>Solaneae</taxon>
        <taxon>Solanum</taxon>
    </lineage>
</organism>
<sequence length="149" mass="16689">MVMNSDLFRLFADLSFLSFVCMNIARTMDHGRCPDRVLSVIIVSIGIVCKICSDKRLINFGVNVPKRWFGYLSSYSSAIPFEGIGISSTLYTTMDRRILGLFSSTLLPKNFPTLYLDHHNLEYKVSKPNCQLFCSVGMSVGLASILQVC</sequence>
<dbReference type="Proteomes" id="UP001371456">
    <property type="component" value="Unassembled WGS sequence"/>
</dbReference>
<accession>A0AAN8SQ20</accession>
<dbReference type="AlphaFoldDB" id="A0AAN8SQ20"/>